<protein>
    <submittedName>
        <fullName evidence="3">Late nodulin</fullName>
    </submittedName>
</protein>
<dbReference type="WBParaSite" id="Pan_g10249.t1">
    <property type="protein sequence ID" value="Pan_g10249.t1"/>
    <property type="gene ID" value="Pan_g10249"/>
</dbReference>
<evidence type="ECO:0000313" key="2">
    <source>
        <dbReference type="Proteomes" id="UP000492821"/>
    </source>
</evidence>
<keyword evidence="1" id="KW-0732">Signal</keyword>
<feature type="signal peptide" evidence="1">
    <location>
        <begin position="1"/>
        <end position="24"/>
    </location>
</feature>
<dbReference type="Proteomes" id="UP000492821">
    <property type="component" value="Unassembled WGS sequence"/>
</dbReference>
<dbReference type="AlphaFoldDB" id="A0A7E4ULM6"/>
<proteinExistence type="predicted"/>
<accession>A0A7E4ULM6</accession>
<evidence type="ECO:0000256" key="1">
    <source>
        <dbReference type="SAM" id="SignalP"/>
    </source>
</evidence>
<reference evidence="2" key="1">
    <citation type="journal article" date="2013" name="Genetics">
        <title>The draft genome and transcriptome of Panagrellus redivivus are shaped by the harsh demands of a free-living lifestyle.</title>
        <authorList>
            <person name="Srinivasan J."/>
            <person name="Dillman A.R."/>
            <person name="Macchietto M.G."/>
            <person name="Heikkinen L."/>
            <person name="Lakso M."/>
            <person name="Fracchia K.M."/>
            <person name="Antoshechkin I."/>
            <person name="Mortazavi A."/>
            <person name="Wong G."/>
            <person name="Sternberg P.W."/>
        </authorList>
    </citation>
    <scope>NUCLEOTIDE SEQUENCE [LARGE SCALE GENOMIC DNA]</scope>
    <source>
        <strain evidence="2">MT8872</strain>
    </source>
</reference>
<sequence length="92" mass="10625">MRSQFAIIIQGCVLLILFVAIVDAINCYSGNLLRECPEKRQYCRKPRGGCYYWSEEKWEDETKYCKKDACNQADNRNVISFGLILVLIIGIL</sequence>
<name>A0A7E4ULM6_PANRE</name>
<keyword evidence="2" id="KW-1185">Reference proteome</keyword>
<feature type="chain" id="PRO_5028925968" evidence="1">
    <location>
        <begin position="25"/>
        <end position="92"/>
    </location>
</feature>
<evidence type="ECO:0000313" key="3">
    <source>
        <dbReference type="WBParaSite" id="Pan_g10249.t1"/>
    </source>
</evidence>
<organism evidence="2 3">
    <name type="scientific">Panagrellus redivivus</name>
    <name type="common">Microworm</name>
    <dbReference type="NCBI Taxonomy" id="6233"/>
    <lineage>
        <taxon>Eukaryota</taxon>
        <taxon>Metazoa</taxon>
        <taxon>Ecdysozoa</taxon>
        <taxon>Nematoda</taxon>
        <taxon>Chromadorea</taxon>
        <taxon>Rhabditida</taxon>
        <taxon>Tylenchina</taxon>
        <taxon>Panagrolaimomorpha</taxon>
        <taxon>Panagrolaimoidea</taxon>
        <taxon>Panagrolaimidae</taxon>
        <taxon>Panagrellus</taxon>
    </lineage>
</organism>
<reference evidence="3" key="2">
    <citation type="submission" date="2020-10" db="UniProtKB">
        <authorList>
            <consortium name="WormBaseParasite"/>
        </authorList>
    </citation>
    <scope>IDENTIFICATION</scope>
</reference>